<dbReference type="Proteomes" id="UP000054937">
    <property type="component" value="Unassembled WGS sequence"/>
</dbReference>
<dbReference type="EMBL" id="LDAU01000125">
    <property type="protein sequence ID" value="KRX03818.1"/>
    <property type="molecule type" value="Genomic_DNA"/>
</dbReference>
<dbReference type="AlphaFoldDB" id="A0A0V0QP21"/>
<comment type="caution">
    <text evidence="2">The sequence shown here is derived from an EMBL/GenBank/DDBJ whole genome shotgun (WGS) entry which is preliminary data.</text>
</comment>
<proteinExistence type="predicted"/>
<dbReference type="InParanoid" id="A0A0V0QP21"/>
<reference evidence="2 3" key="1">
    <citation type="journal article" date="2015" name="Sci. Rep.">
        <title>Genome of the facultative scuticociliatosis pathogen Pseudocohnilembus persalinus provides insight into its virulence through horizontal gene transfer.</title>
        <authorList>
            <person name="Xiong J."/>
            <person name="Wang G."/>
            <person name="Cheng J."/>
            <person name="Tian M."/>
            <person name="Pan X."/>
            <person name="Warren A."/>
            <person name="Jiang C."/>
            <person name="Yuan D."/>
            <person name="Miao W."/>
        </authorList>
    </citation>
    <scope>NUCLEOTIDE SEQUENCE [LARGE SCALE GENOMIC DNA]</scope>
    <source>
        <strain evidence="2">36N120E</strain>
    </source>
</reference>
<evidence type="ECO:0000256" key="1">
    <source>
        <dbReference type="SAM" id="MobiDB-lite"/>
    </source>
</evidence>
<evidence type="ECO:0000313" key="2">
    <source>
        <dbReference type="EMBL" id="KRX03818.1"/>
    </source>
</evidence>
<feature type="compositionally biased region" description="Polar residues" evidence="1">
    <location>
        <begin position="267"/>
        <end position="276"/>
    </location>
</feature>
<evidence type="ECO:0000313" key="3">
    <source>
        <dbReference type="Proteomes" id="UP000054937"/>
    </source>
</evidence>
<accession>A0A0V0QP21</accession>
<keyword evidence="3" id="KW-1185">Reference proteome</keyword>
<name>A0A0V0QP21_PSEPJ</name>
<protein>
    <submittedName>
        <fullName evidence="2">Uncharacterized protein</fullName>
    </submittedName>
</protein>
<gene>
    <name evidence="2" type="ORF">PPERSA_04613</name>
</gene>
<organism evidence="2 3">
    <name type="scientific">Pseudocohnilembus persalinus</name>
    <name type="common">Ciliate</name>
    <dbReference type="NCBI Taxonomy" id="266149"/>
    <lineage>
        <taxon>Eukaryota</taxon>
        <taxon>Sar</taxon>
        <taxon>Alveolata</taxon>
        <taxon>Ciliophora</taxon>
        <taxon>Intramacronucleata</taxon>
        <taxon>Oligohymenophorea</taxon>
        <taxon>Scuticociliatia</taxon>
        <taxon>Philasterida</taxon>
        <taxon>Pseudocohnilembidae</taxon>
        <taxon>Pseudocohnilembus</taxon>
    </lineage>
</organism>
<sequence length="451" mass="53774">MQLNKQTQQIQENKLICPKTGHENSPYLYFKFSEDKNEILQCVHCNIQDQQNDKKIILEQLLQQPIWKIKNFPPLQSKEKQKSIQNTMINFSPEKYNQIKDKIKKQINKYYEDLLAELVMALEISKKDIFQQFDNLFNKSDIYKIYDMDILKKKLKQFQNQESYLDDLFKIQLDLKNKFECEKNIKIATNQEIAYKQIICKMDNLYKELNLKCEQFIQDLQINIDKLDSEQDVNFNFQQRFFNFFKKKQTLKIQDTDQDKENAGPDNDSNQRNSSNLKLKKKLKDEIEIKHNNKIIIFNDKKIAVQKSVYSEPLDKNKKYHFRFKLNLQQQKHQQITFTLLGAEDKDKFWGEQNYIFLTNSVGNCGAVNGESVVKEGSKFSTFMQDDETIFNLIVNYHQNLFELYDDERKGYVKNQIDKNKIQGEELLLGITVCQFHLKKIFISFLDISCF</sequence>
<feature type="region of interest" description="Disordered" evidence="1">
    <location>
        <begin position="257"/>
        <end position="277"/>
    </location>
</feature>